<evidence type="ECO:0000313" key="2">
    <source>
        <dbReference type="EMBL" id="MCW1917110.1"/>
    </source>
</evidence>
<sequence>MPPPAPFIRSITFWAGLVVFFFLLNAWLDSRMQETSLVWQRTRGADYHAINREGLIWLFTDLHSPGRSGRTPEVLINRHDLYRGNPYPPADGFWEMVWFPPAVRHKAANGEAEIAVAHWFLILLHLALWGLLIYYRHRRIRRARATTASFAVADGG</sequence>
<keyword evidence="3" id="KW-1185">Reference proteome</keyword>
<dbReference type="EMBL" id="JAPDDR010000028">
    <property type="protein sequence ID" value="MCW1917110.1"/>
    <property type="molecule type" value="Genomic_DNA"/>
</dbReference>
<keyword evidence="1" id="KW-1133">Transmembrane helix</keyword>
<evidence type="ECO:0000256" key="1">
    <source>
        <dbReference type="SAM" id="Phobius"/>
    </source>
</evidence>
<evidence type="ECO:0000313" key="3">
    <source>
        <dbReference type="Proteomes" id="UP001165653"/>
    </source>
</evidence>
<accession>A0ABT3GB98</accession>
<organism evidence="2 3">
    <name type="scientific">Luteolibacter rhizosphaerae</name>
    <dbReference type="NCBI Taxonomy" id="2989719"/>
    <lineage>
        <taxon>Bacteria</taxon>
        <taxon>Pseudomonadati</taxon>
        <taxon>Verrucomicrobiota</taxon>
        <taxon>Verrucomicrobiia</taxon>
        <taxon>Verrucomicrobiales</taxon>
        <taxon>Verrucomicrobiaceae</taxon>
        <taxon>Luteolibacter</taxon>
    </lineage>
</organism>
<comment type="caution">
    <text evidence="2">The sequence shown here is derived from an EMBL/GenBank/DDBJ whole genome shotgun (WGS) entry which is preliminary data.</text>
</comment>
<dbReference type="Proteomes" id="UP001165653">
    <property type="component" value="Unassembled WGS sequence"/>
</dbReference>
<keyword evidence="1" id="KW-0812">Transmembrane</keyword>
<keyword evidence="1" id="KW-0472">Membrane</keyword>
<feature type="transmembrane region" description="Helical" evidence="1">
    <location>
        <begin position="7"/>
        <end position="28"/>
    </location>
</feature>
<gene>
    <name evidence="2" type="ORF">OJ996_26220</name>
</gene>
<evidence type="ECO:0008006" key="4">
    <source>
        <dbReference type="Google" id="ProtNLM"/>
    </source>
</evidence>
<name>A0ABT3GB98_9BACT</name>
<dbReference type="RefSeq" id="WP_264516729.1">
    <property type="nucleotide sequence ID" value="NZ_JAPDDR010000028.1"/>
</dbReference>
<reference evidence="2" key="1">
    <citation type="submission" date="2022-10" db="EMBL/GenBank/DDBJ databases">
        <title>Luteolibacter sp. GHJ8, whole genome shotgun sequencing project.</title>
        <authorList>
            <person name="Zhao G."/>
            <person name="Shen L."/>
        </authorList>
    </citation>
    <scope>NUCLEOTIDE SEQUENCE</scope>
    <source>
        <strain evidence="2">GHJ8</strain>
    </source>
</reference>
<protein>
    <recommendedName>
        <fullName evidence="4">DUF3592 domain-containing protein</fullName>
    </recommendedName>
</protein>
<feature type="transmembrane region" description="Helical" evidence="1">
    <location>
        <begin position="116"/>
        <end position="135"/>
    </location>
</feature>
<proteinExistence type="predicted"/>